<dbReference type="GO" id="GO:0000976">
    <property type="term" value="F:transcription cis-regulatory region binding"/>
    <property type="evidence" value="ECO:0007669"/>
    <property type="project" value="TreeGrafter"/>
</dbReference>
<dbReference type="PROSITE" id="PS50977">
    <property type="entry name" value="HTH_TETR_2"/>
    <property type="match status" value="1"/>
</dbReference>
<reference evidence="6 7" key="1">
    <citation type="submission" date="2019-03" db="EMBL/GenBank/DDBJ databases">
        <title>Genomic Encyclopedia of Type Strains, Phase IV (KMG-IV): sequencing the most valuable type-strain genomes for metagenomic binning, comparative biology and taxonomic classification.</title>
        <authorList>
            <person name="Goeker M."/>
        </authorList>
    </citation>
    <scope>NUCLEOTIDE SEQUENCE [LARGE SCALE GENOMIC DNA]</scope>
    <source>
        <strain evidence="6 7">DSM 45934</strain>
    </source>
</reference>
<sequence length="208" mass="22877">MKVHYHSVTLLLVTKPRPLRTDAARNAESLVLAAWRAFGESGSDIPLEEVAKRAGVGVATLYRRFPSKEDLLLAVLEWRYAEEIEPVLRLASADEDPWRAMVTALEAAFELAVKAHRVIRAARDPGALVHGLKTRYTNGIVALVRRAQDAGVVRDDLTDADIEVAVFMLFSTVRLVSVPSTVWRRGVGVLLDGLRPERATPLPPVGPD</sequence>
<dbReference type="PRINTS" id="PR00455">
    <property type="entry name" value="HTHTETR"/>
</dbReference>
<feature type="domain" description="HTH tetR-type" evidence="5">
    <location>
        <begin position="24"/>
        <end position="83"/>
    </location>
</feature>
<protein>
    <submittedName>
        <fullName evidence="6">TetR family transcriptional regulator</fullName>
    </submittedName>
</protein>
<dbReference type="Pfam" id="PF00440">
    <property type="entry name" value="TetR_N"/>
    <property type="match status" value="1"/>
</dbReference>
<dbReference type="Pfam" id="PF21597">
    <property type="entry name" value="TetR_C_43"/>
    <property type="match status" value="1"/>
</dbReference>
<dbReference type="InterPro" id="IPR049445">
    <property type="entry name" value="TetR_SbtR-like_C"/>
</dbReference>
<dbReference type="SUPFAM" id="SSF48498">
    <property type="entry name" value="Tetracyclin repressor-like, C-terminal domain"/>
    <property type="match status" value="1"/>
</dbReference>
<keyword evidence="7" id="KW-1185">Reference proteome</keyword>
<accession>A0A4R2J4J1</accession>
<feature type="DNA-binding region" description="H-T-H motif" evidence="4">
    <location>
        <begin position="46"/>
        <end position="65"/>
    </location>
</feature>
<keyword evidence="3" id="KW-0804">Transcription</keyword>
<dbReference type="InterPro" id="IPR050109">
    <property type="entry name" value="HTH-type_TetR-like_transc_reg"/>
</dbReference>
<dbReference type="AlphaFoldDB" id="A0A4R2J4J1"/>
<evidence type="ECO:0000256" key="1">
    <source>
        <dbReference type="ARBA" id="ARBA00023015"/>
    </source>
</evidence>
<keyword evidence="2 4" id="KW-0238">DNA-binding</keyword>
<proteinExistence type="predicted"/>
<dbReference type="EMBL" id="SLWS01000010">
    <property type="protein sequence ID" value="TCO53641.1"/>
    <property type="molecule type" value="Genomic_DNA"/>
</dbReference>
<evidence type="ECO:0000256" key="4">
    <source>
        <dbReference type="PROSITE-ProRule" id="PRU00335"/>
    </source>
</evidence>
<dbReference type="Proteomes" id="UP000295680">
    <property type="component" value="Unassembled WGS sequence"/>
</dbReference>
<comment type="caution">
    <text evidence="6">The sequence shown here is derived from an EMBL/GenBank/DDBJ whole genome shotgun (WGS) entry which is preliminary data.</text>
</comment>
<evidence type="ECO:0000259" key="5">
    <source>
        <dbReference type="PROSITE" id="PS50977"/>
    </source>
</evidence>
<dbReference type="InterPro" id="IPR036271">
    <property type="entry name" value="Tet_transcr_reg_TetR-rel_C_sf"/>
</dbReference>
<evidence type="ECO:0000256" key="3">
    <source>
        <dbReference type="ARBA" id="ARBA00023163"/>
    </source>
</evidence>
<evidence type="ECO:0000313" key="7">
    <source>
        <dbReference type="Proteomes" id="UP000295680"/>
    </source>
</evidence>
<organism evidence="6 7">
    <name type="scientific">Actinocrispum wychmicini</name>
    <dbReference type="NCBI Taxonomy" id="1213861"/>
    <lineage>
        <taxon>Bacteria</taxon>
        <taxon>Bacillati</taxon>
        <taxon>Actinomycetota</taxon>
        <taxon>Actinomycetes</taxon>
        <taxon>Pseudonocardiales</taxon>
        <taxon>Pseudonocardiaceae</taxon>
        <taxon>Actinocrispum</taxon>
    </lineage>
</organism>
<dbReference type="InterPro" id="IPR001647">
    <property type="entry name" value="HTH_TetR"/>
</dbReference>
<gene>
    <name evidence="6" type="ORF">EV192_110230</name>
</gene>
<evidence type="ECO:0000313" key="6">
    <source>
        <dbReference type="EMBL" id="TCO53641.1"/>
    </source>
</evidence>
<evidence type="ECO:0000256" key="2">
    <source>
        <dbReference type="ARBA" id="ARBA00023125"/>
    </source>
</evidence>
<dbReference type="GO" id="GO:0003700">
    <property type="term" value="F:DNA-binding transcription factor activity"/>
    <property type="evidence" value="ECO:0007669"/>
    <property type="project" value="TreeGrafter"/>
</dbReference>
<dbReference type="PANTHER" id="PTHR30055:SF234">
    <property type="entry name" value="HTH-TYPE TRANSCRIPTIONAL REGULATOR BETI"/>
    <property type="match status" value="1"/>
</dbReference>
<name>A0A4R2J4J1_9PSEU</name>
<dbReference type="PANTHER" id="PTHR30055">
    <property type="entry name" value="HTH-TYPE TRANSCRIPTIONAL REGULATOR RUTR"/>
    <property type="match status" value="1"/>
</dbReference>
<dbReference type="InterPro" id="IPR009057">
    <property type="entry name" value="Homeodomain-like_sf"/>
</dbReference>
<keyword evidence="1" id="KW-0805">Transcription regulation</keyword>
<dbReference type="Gene3D" id="1.10.357.10">
    <property type="entry name" value="Tetracycline Repressor, domain 2"/>
    <property type="match status" value="1"/>
</dbReference>
<dbReference type="SUPFAM" id="SSF46689">
    <property type="entry name" value="Homeodomain-like"/>
    <property type="match status" value="1"/>
</dbReference>